<dbReference type="InterPro" id="IPR027417">
    <property type="entry name" value="P-loop_NTPase"/>
</dbReference>
<feature type="domain" description="HTH luxR-type" evidence="4">
    <location>
        <begin position="861"/>
        <end position="924"/>
    </location>
</feature>
<sequence>MLLIERNDELAALQGLLGISRQAGYKGAVISGGIGTGKTALLRAFTDRALDSGVLVLCAVASRVERNVPFGVLEQLFRSPDLPAAVSERAMRWLESGGWNAPGLDGAAAAPVADQVPTLVLRGIWQILHELADHRPVLISVDEVHYADELSLQCLLYLIRRLRSARLHVVFTESSQLNGMNATLHGEFNDEEFFHRIRLEPLTKAGVAEMLAVHLDEDAVDDLAPTFHEVSAGYPILVQALIEDFRAGSPSLPGEIAAGEEFRRAVLRFLHRFEPPVIEVARAIAVLDRPAPGALLGRLLGMDVESTVQAVNLLTAAEVLVNGCLRHPALRAAVLGGTPATARRATHGRIAELLHNEGVAAPEVASHIVAAERVDAPWVLPILREAADYLLARDEVDEGVSYLRAAYRMSDGRQRQEIASRLVNAEWRVDPGTVLRRLDELSGYVPDDGDDLASTTYLLWHGRLTEALDIIDGHTGREEAEGLTELATAGLWGAYLYPGRFKDAPIEWCTVPGTGRRPSGAGPAAPGLSPELYGADLLMAELARGDQPTALNCAESILEGCRLNARTLAPLTAALAVLIYNDRLDEASAWSDSLLAEAADRQSPTWHALFAAERALVQVRQGHLAGAESLAGIALQLISPESWGVAVGLPLSSLVLARVAMGNLAGAAQVLDHPLPEAMFQSRMGAHYLYARGRFHLATERYCAALHDFHACGRLMSDWGIDQPAVEPWRSGAIEAYLRLGEAEEVRRLAEEQLRLVRPDHRRALGLTLRSRAATCRLEERSMLLDKAAKLLQECGDRLGLAQTLTDQSRVAELAGEPERARDLAREARALVPGDRPAVLDHPRGDDAGHGASPATATLPHNHLITELSRAERRVAALAAAGYTNREISEKLYITVSTVEQHLTRVYRKLNVKRIELQTVPLEY</sequence>
<dbReference type="InterPro" id="IPR041664">
    <property type="entry name" value="AAA_16"/>
</dbReference>
<evidence type="ECO:0000256" key="3">
    <source>
        <dbReference type="SAM" id="MobiDB-lite"/>
    </source>
</evidence>
<dbReference type="Proteomes" id="UP001597063">
    <property type="component" value="Unassembled WGS sequence"/>
</dbReference>
<reference evidence="6" key="1">
    <citation type="journal article" date="2019" name="Int. J. Syst. Evol. Microbiol.">
        <title>The Global Catalogue of Microorganisms (GCM) 10K type strain sequencing project: providing services to taxonomists for standard genome sequencing and annotation.</title>
        <authorList>
            <consortium name="The Broad Institute Genomics Platform"/>
            <consortium name="The Broad Institute Genome Sequencing Center for Infectious Disease"/>
            <person name="Wu L."/>
            <person name="Ma J."/>
        </authorList>
    </citation>
    <scope>NUCLEOTIDE SEQUENCE [LARGE SCALE GENOMIC DNA]</scope>
    <source>
        <strain evidence="6">JCM 9371</strain>
    </source>
</reference>
<keyword evidence="1" id="KW-0547">Nucleotide-binding</keyword>
<feature type="compositionally biased region" description="Basic and acidic residues" evidence="3">
    <location>
        <begin position="838"/>
        <end position="849"/>
    </location>
</feature>
<protein>
    <submittedName>
        <fullName evidence="5">AAA family ATPase</fullName>
    </submittedName>
</protein>
<gene>
    <name evidence="5" type="ORF">ACFQZM_34385</name>
</gene>
<evidence type="ECO:0000313" key="6">
    <source>
        <dbReference type="Proteomes" id="UP001597063"/>
    </source>
</evidence>
<dbReference type="InterPro" id="IPR016032">
    <property type="entry name" value="Sig_transdc_resp-reg_C-effctor"/>
</dbReference>
<feature type="region of interest" description="Disordered" evidence="3">
    <location>
        <begin position="836"/>
        <end position="858"/>
    </location>
</feature>
<dbReference type="PROSITE" id="PS50043">
    <property type="entry name" value="HTH_LUXR_2"/>
    <property type="match status" value="1"/>
</dbReference>
<evidence type="ECO:0000313" key="5">
    <source>
        <dbReference type="EMBL" id="MFD0689619.1"/>
    </source>
</evidence>
<dbReference type="SUPFAM" id="SSF52540">
    <property type="entry name" value="P-loop containing nucleoside triphosphate hydrolases"/>
    <property type="match status" value="1"/>
</dbReference>
<dbReference type="CDD" id="cd06170">
    <property type="entry name" value="LuxR_C_like"/>
    <property type="match status" value="1"/>
</dbReference>
<organism evidence="5 6">
    <name type="scientific">Actinomadura fibrosa</name>
    <dbReference type="NCBI Taxonomy" id="111802"/>
    <lineage>
        <taxon>Bacteria</taxon>
        <taxon>Bacillati</taxon>
        <taxon>Actinomycetota</taxon>
        <taxon>Actinomycetes</taxon>
        <taxon>Streptosporangiales</taxon>
        <taxon>Thermomonosporaceae</taxon>
        <taxon>Actinomadura</taxon>
    </lineage>
</organism>
<comment type="caution">
    <text evidence="5">The sequence shown here is derived from an EMBL/GenBank/DDBJ whole genome shotgun (WGS) entry which is preliminary data.</text>
</comment>
<dbReference type="EMBL" id="JBHTGP010000018">
    <property type="protein sequence ID" value="MFD0689619.1"/>
    <property type="molecule type" value="Genomic_DNA"/>
</dbReference>
<dbReference type="PANTHER" id="PTHR16305:SF35">
    <property type="entry name" value="TRANSCRIPTIONAL ACTIVATOR DOMAIN"/>
    <property type="match status" value="1"/>
</dbReference>
<dbReference type="InterPro" id="IPR000792">
    <property type="entry name" value="Tscrpt_reg_LuxR_C"/>
</dbReference>
<evidence type="ECO:0000259" key="4">
    <source>
        <dbReference type="PROSITE" id="PS50043"/>
    </source>
</evidence>
<dbReference type="InterPro" id="IPR036388">
    <property type="entry name" value="WH-like_DNA-bd_sf"/>
</dbReference>
<dbReference type="PRINTS" id="PR00038">
    <property type="entry name" value="HTHLUXR"/>
</dbReference>
<accession>A0ABW2XTA4</accession>
<keyword evidence="2" id="KW-0067">ATP-binding</keyword>
<dbReference type="PANTHER" id="PTHR16305">
    <property type="entry name" value="TESTICULAR SOLUBLE ADENYLYL CYCLASE"/>
    <property type="match status" value="1"/>
</dbReference>
<proteinExistence type="predicted"/>
<dbReference type="Gene3D" id="1.10.10.10">
    <property type="entry name" value="Winged helix-like DNA-binding domain superfamily/Winged helix DNA-binding domain"/>
    <property type="match status" value="1"/>
</dbReference>
<name>A0ABW2XTA4_9ACTN</name>
<dbReference type="SMART" id="SM00421">
    <property type="entry name" value="HTH_LUXR"/>
    <property type="match status" value="1"/>
</dbReference>
<evidence type="ECO:0000256" key="2">
    <source>
        <dbReference type="ARBA" id="ARBA00022840"/>
    </source>
</evidence>
<keyword evidence="6" id="KW-1185">Reference proteome</keyword>
<evidence type="ECO:0000256" key="1">
    <source>
        <dbReference type="ARBA" id="ARBA00022741"/>
    </source>
</evidence>
<dbReference type="Gene3D" id="3.40.50.300">
    <property type="entry name" value="P-loop containing nucleotide triphosphate hydrolases"/>
    <property type="match status" value="1"/>
</dbReference>
<dbReference type="SUPFAM" id="SSF46894">
    <property type="entry name" value="C-terminal effector domain of the bipartite response regulators"/>
    <property type="match status" value="1"/>
</dbReference>
<dbReference type="Pfam" id="PF13191">
    <property type="entry name" value="AAA_16"/>
    <property type="match status" value="1"/>
</dbReference>
<dbReference type="RefSeq" id="WP_165502756.1">
    <property type="nucleotide sequence ID" value="NZ_CAACUY010000017.1"/>
</dbReference>
<dbReference type="PROSITE" id="PS00622">
    <property type="entry name" value="HTH_LUXR_1"/>
    <property type="match status" value="1"/>
</dbReference>
<dbReference type="Pfam" id="PF00196">
    <property type="entry name" value="GerE"/>
    <property type="match status" value="1"/>
</dbReference>